<evidence type="ECO:0000313" key="3">
    <source>
        <dbReference type="Proteomes" id="UP000176974"/>
    </source>
</evidence>
<keyword evidence="1" id="KW-0812">Transmembrane</keyword>
<keyword evidence="1" id="KW-0472">Membrane</keyword>
<reference evidence="2 3" key="1">
    <citation type="journal article" date="2016" name="Nat. Commun.">
        <title>Thousands of microbial genomes shed light on interconnected biogeochemical processes in an aquifer system.</title>
        <authorList>
            <person name="Anantharaman K."/>
            <person name="Brown C.T."/>
            <person name="Hug L.A."/>
            <person name="Sharon I."/>
            <person name="Castelle C.J."/>
            <person name="Probst A.J."/>
            <person name="Thomas B.C."/>
            <person name="Singh A."/>
            <person name="Wilkins M.J."/>
            <person name="Karaoz U."/>
            <person name="Brodie E.L."/>
            <person name="Williams K.H."/>
            <person name="Hubbard S.S."/>
            <person name="Banfield J.F."/>
        </authorList>
    </citation>
    <scope>NUCLEOTIDE SEQUENCE [LARGE SCALE GENOMIC DNA]</scope>
</reference>
<accession>A0A1G2FCN9</accession>
<gene>
    <name evidence="2" type="ORF">A2815_00415</name>
</gene>
<name>A0A1G2FCN9_9BACT</name>
<proteinExistence type="predicted"/>
<dbReference type="Proteomes" id="UP000176974">
    <property type="component" value="Unassembled WGS sequence"/>
</dbReference>
<evidence type="ECO:0000256" key="1">
    <source>
        <dbReference type="SAM" id="Phobius"/>
    </source>
</evidence>
<protein>
    <recommendedName>
        <fullName evidence="4">Prepilin-type N-terminal cleavage/methylation domain-containing protein</fullName>
    </recommendedName>
</protein>
<evidence type="ECO:0008006" key="4">
    <source>
        <dbReference type="Google" id="ProtNLM"/>
    </source>
</evidence>
<sequence>MKLKRQRNKNNLYSGFTIVEVLVALGVFAFAIVLIIGSFLAFNLAQKSVQSAQEVLNELRFSIDAMAKEITFGGNFPNGCENGCVPDVSNKFVFSSKARSDFDLRVISYHLNSGVLIKGEQKTYGPCEILSGGELLPGCYQPFTSDKVRVDLLKFFVNNKDVNLKPIINVAIQGTILPGKREEKSFKMSSSFSPRVITDPFAPPPLENVPPEIYITDPVQGDKTIPGNRYQTSASFVVLGGTASDNVGVTKVTWWNETTGKEGTAVSLSGDFDTWRTPAIDLIPAVINVIRVQVHDAEGNMSFRDSVDKLTVQSIAPPEAPENITAYSCAIPVGQPIIGLGWDYARGADDYHVYRCEGSSCDPRTEIGAPRRADECQLPRPCGLGSRYWWRDSGFGLGDVGDSYTYNLRSHNHTTGLYSDYSDKITRVVKSNPCGPGGPPPPPGESFSLDPTNTMIKVDVDGSAGSKKRTSSIQIRVDDEGGFDDPVTFNVSGLPADSRYFFVPNPLTSARFNLGSVFYAIVKTNTQIGIYNLTITGTGGGKSDIIYITLRVKQEESGEGD</sequence>
<dbReference type="EMBL" id="MHMY01000006">
    <property type="protein sequence ID" value="OGZ35845.1"/>
    <property type="molecule type" value="Genomic_DNA"/>
</dbReference>
<feature type="transmembrane region" description="Helical" evidence="1">
    <location>
        <begin position="12"/>
        <end position="42"/>
    </location>
</feature>
<keyword evidence="1" id="KW-1133">Transmembrane helix</keyword>
<comment type="caution">
    <text evidence="2">The sequence shown here is derived from an EMBL/GenBank/DDBJ whole genome shotgun (WGS) entry which is preliminary data.</text>
</comment>
<dbReference type="AlphaFoldDB" id="A0A1G2FCN9"/>
<evidence type="ECO:0000313" key="2">
    <source>
        <dbReference type="EMBL" id="OGZ35845.1"/>
    </source>
</evidence>
<organism evidence="2 3">
    <name type="scientific">Candidatus Portnoybacteria bacterium RIFCSPHIGHO2_01_FULL_40_12b</name>
    <dbReference type="NCBI Taxonomy" id="1801994"/>
    <lineage>
        <taxon>Bacteria</taxon>
        <taxon>Candidatus Portnoyibacteriota</taxon>
    </lineage>
</organism>